<dbReference type="GO" id="GO:0016020">
    <property type="term" value="C:membrane"/>
    <property type="evidence" value="ECO:0007669"/>
    <property type="project" value="UniProtKB-SubCell"/>
</dbReference>
<dbReference type="OrthoDB" id="10062876at2759"/>
<feature type="transmembrane region" description="Helical" evidence="5">
    <location>
        <begin position="7"/>
        <end position="30"/>
    </location>
</feature>
<comment type="subcellular location">
    <subcellularLocation>
        <location evidence="1">Membrane</location>
        <topology evidence="1">Multi-pass membrane protein</topology>
    </subcellularLocation>
</comment>
<feature type="transmembrane region" description="Helical" evidence="5">
    <location>
        <begin position="93"/>
        <end position="120"/>
    </location>
</feature>
<name>A0A8H4EQP4_GIGMA</name>
<organism evidence="6 7">
    <name type="scientific">Gigaspora margarita</name>
    <dbReference type="NCBI Taxonomy" id="4874"/>
    <lineage>
        <taxon>Eukaryota</taxon>
        <taxon>Fungi</taxon>
        <taxon>Fungi incertae sedis</taxon>
        <taxon>Mucoromycota</taxon>
        <taxon>Glomeromycotina</taxon>
        <taxon>Glomeromycetes</taxon>
        <taxon>Diversisporales</taxon>
        <taxon>Gigasporaceae</taxon>
        <taxon>Gigaspora</taxon>
    </lineage>
</organism>
<evidence type="ECO:0000256" key="3">
    <source>
        <dbReference type="ARBA" id="ARBA00022989"/>
    </source>
</evidence>
<gene>
    <name evidence="6" type="ORF">F8M41_008953</name>
</gene>
<feature type="transmembrane region" description="Helical" evidence="5">
    <location>
        <begin position="240"/>
        <end position="266"/>
    </location>
</feature>
<sequence length="323" mass="36061">MKIFNRLNILGILYGVGYNINRIIGAGIFYPDRIWILVQSPGIALVLFVICGIISLLGSSIYIELGIRSLPRGIGEQKYITDAFPRRKNFGHVFSFVVIFIILPGAMVANSFICAQYLLYIFRGYFKYDFDYMAVIVSGLILLFITLYHVYSTIISDIMNQGLALIKIIFLLIISIVGLVRLSGADSTNWSNVFNKPFKTGVYELGAYGNGLIQILYAYEGWNNINYLIEESNDPKDVSLKYSSIISVIISILLYCFTNVAFITVIGNNITNNDNIPIALRFGKELLGGNGEILMSLLVAISAFGSVSAMVFMYVRLLYCHAD</sequence>
<dbReference type="Pfam" id="PF13520">
    <property type="entry name" value="AA_permease_2"/>
    <property type="match status" value="1"/>
</dbReference>
<keyword evidence="7" id="KW-1185">Reference proteome</keyword>
<feature type="transmembrane region" description="Helical" evidence="5">
    <location>
        <begin position="202"/>
        <end position="219"/>
    </location>
</feature>
<dbReference type="Gene3D" id="1.20.1740.10">
    <property type="entry name" value="Amino acid/polyamine transporter I"/>
    <property type="match status" value="1"/>
</dbReference>
<protein>
    <submittedName>
        <fullName evidence="6">Amino acid transporter</fullName>
    </submittedName>
</protein>
<dbReference type="PANTHER" id="PTHR11785:SF353">
    <property type="entry name" value="METHIONINE TRANSPORTER (EUROFUNG)"/>
    <property type="match status" value="1"/>
</dbReference>
<keyword evidence="3 5" id="KW-1133">Transmembrane helix</keyword>
<evidence type="ECO:0000256" key="1">
    <source>
        <dbReference type="ARBA" id="ARBA00004141"/>
    </source>
</evidence>
<proteinExistence type="predicted"/>
<accession>A0A8H4EQP4</accession>
<feature type="transmembrane region" description="Helical" evidence="5">
    <location>
        <begin position="42"/>
        <end position="63"/>
    </location>
</feature>
<keyword evidence="2 5" id="KW-0812">Transmembrane</keyword>
<dbReference type="InterPro" id="IPR002293">
    <property type="entry name" value="AA/rel_permease1"/>
</dbReference>
<evidence type="ECO:0000256" key="2">
    <source>
        <dbReference type="ARBA" id="ARBA00022692"/>
    </source>
</evidence>
<dbReference type="Proteomes" id="UP000439903">
    <property type="component" value="Unassembled WGS sequence"/>
</dbReference>
<feature type="transmembrane region" description="Helical" evidence="5">
    <location>
        <begin position="293"/>
        <end position="315"/>
    </location>
</feature>
<feature type="transmembrane region" description="Helical" evidence="5">
    <location>
        <begin position="132"/>
        <end position="151"/>
    </location>
</feature>
<comment type="caution">
    <text evidence="6">The sequence shown here is derived from an EMBL/GenBank/DDBJ whole genome shotgun (WGS) entry which is preliminary data.</text>
</comment>
<dbReference type="GO" id="GO:0015179">
    <property type="term" value="F:L-amino acid transmembrane transporter activity"/>
    <property type="evidence" value="ECO:0007669"/>
    <property type="project" value="TreeGrafter"/>
</dbReference>
<dbReference type="AlphaFoldDB" id="A0A8H4EQP4"/>
<evidence type="ECO:0000313" key="7">
    <source>
        <dbReference type="Proteomes" id="UP000439903"/>
    </source>
</evidence>
<evidence type="ECO:0000256" key="5">
    <source>
        <dbReference type="SAM" id="Phobius"/>
    </source>
</evidence>
<dbReference type="EMBL" id="WTPW01000196">
    <property type="protein sequence ID" value="KAF0536904.1"/>
    <property type="molecule type" value="Genomic_DNA"/>
</dbReference>
<reference evidence="6 7" key="1">
    <citation type="journal article" date="2019" name="Environ. Microbiol.">
        <title>At the nexus of three kingdoms: the genome of the mycorrhizal fungus Gigaspora margarita provides insights into plant, endobacterial and fungal interactions.</title>
        <authorList>
            <person name="Venice F."/>
            <person name="Ghignone S."/>
            <person name="Salvioli di Fossalunga A."/>
            <person name="Amselem J."/>
            <person name="Novero M."/>
            <person name="Xianan X."/>
            <person name="Sedzielewska Toro K."/>
            <person name="Morin E."/>
            <person name="Lipzen A."/>
            <person name="Grigoriev I.V."/>
            <person name="Henrissat B."/>
            <person name="Martin F.M."/>
            <person name="Bonfante P."/>
        </authorList>
    </citation>
    <scope>NUCLEOTIDE SEQUENCE [LARGE SCALE GENOMIC DNA]</scope>
    <source>
        <strain evidence="6 7">BEG34</strain>
    </source>
</reference>
<evidence type="ECO:0000313" key="6">
    <source>
        <dbReference type="EMBL" id="KAF0536904.1"/>
    </source>
</evidence>
<keyword evidence="4 5" id="KW-0472">Membrane</keyword>
<feature type="transmembrane region" description="Helical" evidence="5">
    <location>
        <begin position="163"/>
        <end position="182"/>
    </location>
</feature>
<dbReference type="InterPro" id="IPR050598">
    <property type="entry name" value="AminoAcid_Transporter"/>
</dbReference>
<evidence type="ECO:0000256" key="4">
    <source>
        <dbReference type="ARBA" id="ARBA00023136"/>
    </source>
</evidence>
<dbReference type="PANTHER" id="PTHR11785">
    <property type="entry name" value="AMINO ACID TRANSPORTER"/>
    <property type="match status" value="1"/>
</dbReference>